<dbReference type="GO" id="GO:0009428">
    <property type="term" value="C:bacterial-type flagellum basal body, distal rod, P ring"/>
    <property type="evidence" value="ECO:0007669"/>
    <property type="project" value="InterPro"/>
</dbReference>
<dbReference type="EMBL" id="UOFY01000052">
    <property type="protein sequence ID" value="VAX10556.1"/>
    <property type="molecule type" value="Genomic_DNA"/>
</dbReference>
<evidence type="ECO:0000256" key="3">
    <source>
        <dbReference type="ARBA" id="ARBA00022729"/>
    </source>
</evidence>
<dbReference type="GO" id="GO:0005198">
    <property type="term" value="F:structural molecule activity"/>
    <property type="evidence" value="ECO:0007669"/>
    <property type="project" value="InterPro"/>
</dbReference>
<accession>A0A3B1AWZ1</accession>
<dbReference type="HAMAP" id="MF_00416">
    <property type="entry name" value="FlgI"/>
    <property type="match status" value="1"/>
</dbReference>
<comment type="function">
    <text evidence="1">Assembles around the rod to form the L-ring and probably protects the motor/basal body from shearing forces during rotation.</text>
</comment>
<organism evidence="4">
    <name type="scientific">hydrothermal vent metagenome</name>
    <dbReference type="NCBI Taxonomy" id="652676"/>
    <lineage>
        <taxon>unclassified sequences</taxon>
        <taxon>metagenomes</taxon>
        <taxon>ecological metagenomes</taxon>
    </lineage>
</organism>
<proteinExistence type="inferred from homology"/>
<dbReference type="GO" id="GO:0071973">
    <property type="term" value="P:bacterial-type flagellum-dependent cell motility"/>
    <property type="evidence" value="ECO:0007669"/>
    <property type="project" value="InterPro"/>
</dbReference>
<dbReference type="AlphaFoldDB" id="A0A3B1AWZ1"/>
<reference evidence="4" key="1">
    <citation type="submission" date="2018-06" db="EMBL/GenBank/DDBJ databases">
        <authorList>
            <person name="Zhirakovskaya E."/>
        </authorList>
    </citation>
    <scope>NUCLEOTIDE SEQUENCE</scope>
</reference>
<evidence type="ECO:0000313" key="4">
    <source>
        <dbReference type="EMBL" id="VAX10556.1"/>
    </source>
</evidence>
<evidence type="ECO:0000256" key="2">
    <source>
        <dbReference type="ARBA" id="ARBA00004117"/>
    </source>
</evidence>
<keyword evidence="3" id="KW-0732">Signal</keyword>
<dbReference type="Pfam" id="PF02119">
    <property type="entry name" value="FlgI"/>
    <property type="match status" value="1"/>
</dbReference>
<comment type="subcellular location">
    <subcellularLocation>
        <location evidence="2">Bacterial flagellum basal body</location>
    </subcellularLocation>
</comment>
<keyword evidence="4" id="KW-0966">Cell projection</keyword>
<dbReference type="InterPro" id="IPR001782">
    <property type="entry name" value="Flag_FlgI"/>
</dbReference>
<protein>
    <submittedName>
        <fullName evidence="4">Flagellar P-ring protein FlgI</fullName>
    </submittedName>
</protein>
<dbReference type="PANTHER" id="PTHR30381">
    <property type="entry name" value="FLAGELLAR P-RING PERIPLASMIC PROTEIN FLGI"/>
    <property type="match status" value="1"/>
</dbReference>
<dbReference type="NCBIfam" id="NF003676">
    <property type="entry name" value="PRK05303.1"/>
    <property type="match status" value="1"/>
</dbReference>
<dbReference type="GO" id="GO:0030288">
    <property type="term" value="C:outer membrane-bounded periplasmic space"/>
    <property type="evidence" value="ECO:0007669"/>
    <property type="project" value="InterPro"/>
</dbReference>
<sequence length="374" mass="38620">MLSAKDLGFTIIVGLIIILGLGSGVARADRVKDVMKIAGVRSNQLIGYGIVVGLNGTGDGTGGRQITSQSIRNMLSRLGVTLPQNLNIKPDNTAAVMIHATLPAFSKVGKSIDVTVSSMGDAKSLRGGTLLMSPLKGADNQIYAVAQGSVIVSGFGAQGSDGSSITENIPSTGRVPNGAMVEQVIDTPFGTRKDIVLNLNQPDFTTAKRLTDVINKSIGPGTAYSIDSGSVSVSAPMDSSQRVAFISMLENLTMTPAEGVARIIINARTGTVVIGKYVHVLPAAVSHGSLTVTITEDPQVSQPAPLSGGNTVVVPRSNIAVEEKADPMFVFNPGVSLDEIVRAVNEVGASPSDLVAILEALKAVGALRGELLVI</sequence>
<keyword evidence="4" id="KW-0282">Flagellum</keyword>
<gene>
    <name evidence="4" type="ORF">MNBD_GAMMA25-286</name>
</gene>
<keyword evidence="4" id="KW-0969">Cilium</keyword>
<evidence type="ECO:0000256" key="1">
    <source>
        <dbReference type="ARBA" id="ARBA00002591"/>
    </source>
</evidence>
<dbReference type="PANTHER" id="PTHR30381:SF0">
    <property type="entry name" value="FLAGELLAR P-RING PROTEIN"/>
    <property type="match status" value="1"/>
</dbReference>
<dbReference type="PRINTS" id="PR01010">
    <property type="entry name" value="FLGPRINGFLGI"/>
</dbReference>
<name>A0A3B1AWZ1_9ZZZZ</name>